<sequence>MVLRQEEGDSSFYCELCDKQYVRHQQYDNHINSYDHHHKQRLKELKQREFYRALACRRQRRRREEKRELRRLQKHEERRTGECAPGSGPMFRSTTVAVEPANQTRPDSVQNWGDNNTSSATQGTNPQTPLIQPFLPLDPALETRLLSNTQWAYDPMDTNSTQTTAAESCILNETQMDYNELTTNNTMNTNINTTKTRHFNKIPWAHNYLSNPITPNNIPTTATNTATNGSIFNTTTATNFSKKITPAITTNAADIGDNSGGAVCGPSVQSIRSRVRPVSFSLPKRSCVLLHQSAAVFIQAGRGSGLSGKQEGVMAQERVKDPGEKVADQQLKSPVSADVDVVGMCHSDTGNQRSVDIKTAIQHSEAGTNMPPERGTGGLSGTGAQVSLFNRNVIRVEDFVISGNGAQHSLCNDNGTGAQVGRESGTGAHQYLNSGIPGQISDSVSTVDAKDSVCRDSEAETHGDVAYRTELNPTQELKDLLSPATNQQKSIAGVLNDTKESSIQTQPKESSFSLSNGAKESTFLPTNRPKEPFCRVLSRDGSRVLLWPSEMVSYTKTLPSISYSINPLLYDFRAHNRAKEGGEEKKGLEEGRERIKPSVIKQPDCQQRQEAMEGGREVKREASKHQSQQSASGWGQGLRKLLCRGAACNSVISPVPGSVIETPCCPAITPEPALNDRETGEMHKNTQAGKHEGQRHEEQSNLSKTEISAVQDAKENACNLVISGDSFPCREAAREPEMCLVPTPHRETAWDPAISLVPAPFRGTAGSQRQTIPAASSHPALGLAPRCSAQQTETQPRIRSACGDMTLPGGATFSMLKRVETTRQEKDRTARGWGNAKEETEKGKETNEESCRCFETGKGVRGCRKTQQDWDTSGQLPGQSRGRQDGEKHRLPLRDETPSVS</sequence>
<protein>
    <recommendedName>
        <fullName evidence="5">C2H2-type domain-containing protein</fullName>
    </recommendedName>
</protein>
<dbReference type="GO" id="GO:0005634">
    <property type="term" value="C:nucleus"/>
    <property type="evidence" value="ECO:0007669"/>
    <property type="project" value="TreeGrafter"/>
</dbReference>
<gene>
    <name evidence="6" type="ORF">PFLUV_G00220130</name>
</gene>
<feature type="region of interest" description="Disordered" evidence="4">
    <location>
        <begin position="580"/>
        <end position="632"/>
    </location>
</feature>
<evidence type="ECO:0000256" key="3">
    <source>
        <dbReference type="ARBA" id="ARBA00022833"/>
    </source>
</evidence>
<feature type="compositionally biased region" description="Polar residues" evidence="4">
    <location>
        <begin position="501"/>
        <end position="525"/>
    </location>
</feature>
<feature type="compositionally biased region" description="Basic and acidic residues" evidence="4">
    <location>
        <begin position="65"/>
        <end position="81"/>
    </location>
</feature>
<keyword evidence="3" id="KW-0862">Zinc</keyword>
<organism evidence="6 7">
    <name type="scientific">Perca fluviatilis</name>
    <name type="common">European perch</name>
    <dbReference type="NCBI Taxonomy" id="8168"/>
    <lineage>
        <taxon>Eukaryota</taxon>
        <taxon>Metazoa</taxon>
        <taxon>Chordata</taxon>
        <taxon>Craniata</taxon>
        <taxon>Vertebrata</taxon>
        <taxon>Euteleostomi</taxon>
        <taxon>Actinopterygii</taxon>
        <taxon>Neopterygii</taxon>
        <taxon>Teleostei</taxon>
        <taxon>Neoteleostei</taxon>
        <taxon>Acanthomorphata</taxon>
        <taxon>Eupercaria</taxon>
        <taxon>Perciformes</taxon>
        <taxon>Percoidei</taxon>
        <taxon>Percidae</taxon>
        <taxon>Percinae</taxon>
        <taxon>Perca</taxon>
    </lineage>
</organism>
<evidence type="ECO:0000256" key="4">
    <source>
        <dbReference type="SAM" id="MobiDB-lite"/>
    </source>
</evidence>
<keyword evidence="7" id="KW-1185">Reference proteome</keyword>
<feature type="compositionally biased region" description="Basic and acidic residues" evidence="4">
    <location>
        <begin position="882"/>
        <end position="901"/>
    </location>
</feature>
<feature type="region of interest" description="Disordered" evidence="4">
    <location>
        <begin position="672"/>
        <end position="701"/>
    </location>
</feature>
<dbReference type="SUPFAM" id="SSF57667">
    <property type="entry name" value="beta-beta-alpha zinc fingers"/>
    <property type="match status" value="1"/>
</dbReference>
<evidence type="ECO:0000313" key="6">
    <source>
        <dbReference type="EMBL" id="KAF1375434.1"/>
    </source>
</evidence>
<feature type="region of interest" description="Disordered" evidence="4">
    <location>
        <begin position="62"/>
        <end position="129"/>
    </location>
</feature>
<reference evidence="6 7" key="1">
    <citation type="submission" date="2019-06" db="EMBL/GenBank/DDBJ databases">
        <title>A chromosome-scale genome assembly of the European perch, Perca fluviatilis.</title>
        <authorList>
            <person name="Roques C."/>
            <person name="Zahm M."/>
            <person name="Cabau C."/>
            <person name="Klopp C."/>
            <person name="Bouchez O."/>
            <person name="Donnadieu C."/>
            <person name="Kuhl H."/>
            <person name="Gislard M."/>
            <person name="Guendouz S."/>
            <person name="Journot L."/>
            <person name="Haffray P."/>
            <person name="Bestin A."/>
            <person name="Morvezen R."/>
            <person name="Feron R."/>
            <person name="Wen M."/>
            <person name="Jouanno E."/>
            <person name="Herpin A."/>
            <person name="Schartl M."/>
            <person name="Postlethwait J."/>
            <person name="Schaerlinger B."/>
            <person name="Chardard D."/>
            <person name="Lecocq T."/>
            <person name="Poncet C."/>
            <person name="Jaffrelo L."/>
            <person name="Lampietro C."/>
            <person name="Guiguen Y."/>
        </authorList>
    </citation>
    <scope>NUCLEOTIDE SEQUENCE [LARGE SCALE GENOMIC DNA]</scope>
    <source>
        <tissue evidence="6">Blood</tissue>
    </source>
</reference>
<feature type="compositionally biased region" description="Basic and acidic residues" evidence="4">
    <location>
        <begin position="674"/>
        <end position="699"/>
    </location>
</feature>
<feature type="compositionally biased region" description="Polar residues" evidence="4">
    <location>
        <begin position="869"/>
        <end position="878"/>
    </location>
</feature>
<evidence type="ECO:0000313" key="7">
    <source>
        <dbReference type="Proteomes" id="UP000465112"/>
    </source>
</evidence>
<dbReference type="InterPro" id="IPR013087">
    <property type="entry name" value="Znf_C2H2_type"/>
</dbReference>
<accession>A0A6A5EHD6</accession>
<feature type="region of interest" description="Disordered" evidence="4">
    <location>
        <begin position="495"/>
        <end position="526"/>
    </location>
</feature>
<dbReference type="GO" id="GO:0008270">
    <property type="term" value="F:zinc ion binding"/>
    <property type="evidence" value="ECO:0007669"/>
    <property type="project" value="UniProtKB-KW"/>
</dbReference>
<comment type="caution">
    <text evidence="6">The sequence shown here is derived from an EMBL/GenBank/DDBJ whole genome shotgun (WGS) entry which is preliminary data.</text>
</comment>
<feature type="compositionally biased region" description="Basic and acidic residues" evidence="4">
    <location>
        <begin position="610"/>
        <end position="624"/>
    </location>
</feature>
<keyword evidence="1" id="KW-0479">Metal-binding</keyword>
<dbReference type="Gene3D" id="3.30.160.60">
    <property type="entry name" value="Classic Zinc Finger"/>
    <property type="match status" value="1"/>
</dbReference>
<feature type="compositionally biased region" description="Basic and acidic residues" evidence="4">
    <location>
        <begin position="580"/>
        <end position="596"/>
    </location>
</feature>
<name>A0A6A5EHD6_PERFL</name>
<evidence type="ECO:0000256" key="2">
    <source>
        <dbReference type="ARBA" id="ARBA00022771"/>
    </source>
</evidence>
<dbReference type="PROSITE" id="PS00028">
    <property type="entry name" value="ZINC_FINGER_C2H2_1"/>
    <property type="match status" value="1"/>
</dbReference>
<proteinExistence type="predicted"/>
<dbReference type="EMBL" id="VHII01000019">
    <property type="protein sequence ID" value="KAF1375434.1"/>
    <property type="molecule type" value="Genomic_DNA"/>
</dbReference>
<keyword evidence="2" id="KW-0863">Zinc-finger</keyword>
<feature type="domain" description="C2H2-type" evidence="5">
    <location>
        <begin position="14"/>
        <end position="36"/>
    </location>
</feature>
<feature type="compositionally biased region" description="Polar residues" evidence="4">
    <location>
        <begin position="92"/>
        <end position="129"/>
    </location>
</feature>
<dbReference type="AlphaFoldDB" id="A0A6A5EHD6"/>
<dbReference type="InterPro" id="IPR052445">
    <property type="entry name" value="ZnF-G_patch_domain"/>
</dbReference>
<dbReference type="PANTHER" id="PTHR17614:SF13">
    <property type="entry name" value="ZINC FINGER PROTEIN 804A"/>
    <property type="match status" value="1"/>
</dbReference>
<dbReference type="PANTHER" id="PTHR17614">
    <property type="entry name" value="ZINC FINGER-CONTAINING"/>
    <property type="match status" value="1"/>
</dbReference>
<dbReference type="Proteomes" id="UP000465112">
    <property type="component" value="Chromosome 19"/>
</dbReference>
<evidence type="ECO:0000256" key="1">
    <source>
        <dbReference type="ARBA" id="ARBA00022723"/>
    </source>
</evidence>
<feature type="region of interest" description="Disordered" evidence="4">
    <location>
        <begin position="820"/>
        <end position="901"/>
    </location>
</feature>
<evidence type="ECO:0000259" key="5">
    <source>
        <dbReference type="PROSITE" id="PS00028"/>
    </source>
</evidence>
<dbReference type="InterPro" id="IPR036236">
    <property type="entry name" value="Znf_C2H2_sf"/>
</dbReference>
<feature type="compositionally biased region" description="Basic and acidic residues" evidence="4">
    <location>
        <begin position="820"/>
        <end position="852"/>
    </location>
</feature>